<sequence>MSSTSQSDTPGAALGTDSTPQRDLIDYNVDTEIEDASKAAGEGQALNLGYPPYAPLTPAQAPAAKSPASVYMALSRAKKILEVKLNDRGQLAIKYIAGVKKADGSDSYTWVDIDYQPGVEGLVRSIDALPVVQRFFKNNERFPDGGTVEAIASKTLAAIVLDEAAKAREKKKKKEAAAKWKAREDRSLKRQANIEAHQLYKERLQDMKHQQKLQDRLGKFRRYANELRESGFPEKSAREMAYKEFWKTEEPVNQPSLI</sequence>
<feature type="region of interest" description="Disordered" evidence="1">
    <location>
        <begin position="1"/>
        <end position="28"/>
    </location>
</feature>
<name>A0AAV5GL94_9BASI</name>
<dbReference type="EMBL" id="BQKY01000013">
    <property type="protein sequence ID" value="GJN93346.1"/>
    <property type="molecule type" value="Genomic_DNA"/>
</dbReference>
<accession>A0AAV5GL94</accession>
<gene>
    <name evidence="2" type="ORF">Rhopal_006399-T1</name>
</gene>
<dbReference type="AlphaFoldDB" id="A0AAV5GL94"/>
<evidence type="ECO:0000256" key="1">
    <source>
        <dbReference type="SAM" id="MobiDB-lite"/>
    </source>
</evidence>
<reference evidence="2 3" key="1">
    <citation type="submission" date="2021-12" db="EMBL/GenBank/DDBJ databases">
        <title>High titer production of polyol ester of fatty acids by Rhodotorula paludigena BS15 towards product separation-free biomass refinery.</title>
        <authorList>
            <person name="Mano J."/>
            <person name="Ono H."/>
            <person name="Tanaka T."/>
            <person name="Naito K."/>
            <person name="Sushida H."/>
            <person name="Ike M."/>
            <person name="Tokuyasu K."/>
            <person name="Kitaoka M."/>
        </authorList>
    </citation>
    <scope>NUCLEOTIDE SEQUENCE [LARGE SCALE GENOMIC DNA]</scope>
    <source>
        <strain evidence="2 3">BS15</strain>
    </source>
</reference>
<comment type="caution">
    <text evidence="2">The sequence shown here is derived from an EMBL/GenBank/DDBJ whole genome shotgun (WGS) entry which is preliminary data.</text>
</comment>
<evidence type="ECO:0000313" key="2">
    <source>
        <dbReference type="EMBL" id="GJN93346.1"/>
    </source>
</evidence>
<evidence type="ECO:0000313" key="3">
    <source>
        <dbReference type="Proteomes" id="UP001342314"/>
    </source>
</evidence>
<keyword evidence="3" id="KW-1185">Reference proteome</keyword>
<dbReference type="Proteomes" id="UP001342314">
    <property type="component" value="Unassembled WGS sequence"/>
</dbReference>
<protein>
    <submittedName>
        <fullName evidence="2">Uncharacterized protein</fullName>
    </submittedName>
</protein>
<organism evidence="2 3">
    <name type="scientific">Rhodotorula paludigena</name>
    <dbReference type="NCBI Taxonomy" id="86838"/>
    <lineage>
        <taxon>Eukaryota</taxon>
        <taxon>Fungi</taxon>
        <taxon>Dikarya</taxon>
        <taxon>Basidiomycota</taxon>
        <taxon>Pucciniomycotina</taxon>
        <taxon>Microbotryomycetes</taxon>
        <taxon>Sporidiobolales</taxon>
        <taxon>Sporidiobolaceae</taxon>
        <taxon>Rhodotorula</taxon>
    </lineage>
</organism>
<proteinExistence type="predicted"/>